<dbReference type="Pfam" id="PF04055">
    <property type="entry name" value="Radical_SAM"/>
    <property type="match status" value="1"/>
</dbReference>
<protein>
    <submittedName>
        <fullName evidence="7">Cyclic pyranopterin monophosphate synthase 1</fullName>
        <ecNumber evidence="7">4.1.99.22</ecNumber>
    </submittedName>
</protein>
<dbReference type="InterPro" id="IPR023867">
    <property type="entry name" value="Sulphatase_maturase_rSAM"/>
</dbReference>
<dbReference type="STRING" id="48256.CLHUN_04320"/>
<keyword evidence="4" id="KW-0408">Iron</keyword>
<evidence type="ECO:0000313" key="8">
    <source>
        <dbReference type="Proteomes" id="UP000191554"/>
    </source>
</evidence>
<evidence type="ECO:0000256" key="5">
    <source>
        <dbReference type="ARBA" id="ARBA00023014"/>
    </source>
</evidence>
<dbReference type="EC" id="4.1.99.22" evidence="7"/>
<name>A0A1V4SRU9_RUMHU</name>
<dbReference type="InterPro" id="IPR007197">
    <property type="entry name" value="rSAM"/>
</dbReference>
<comment type="caution">
    <text evidence="7">The sequence shown here is derived from an EMBL/GenBank/DDBJ whole genome shotgun (WGS) entry which is preliminary data.</text>
</comment>
<dbReference type="Gene3D" id="3.20.20.70">
    <property type="entry name" value="Aldolase class I"/>
    <property type="match status" value="1"/>
</dbReference>
<keyword evidence="7" id="KW-0456">Lyase</keyword>
<evidence type="ECO:0000259" key="6">
    <source>
        <dbReference type="Pfam" id="PF04055"/>
    </source>
</evidence>
<evidence type="ECO:0000256" key="1">
    <source>
        <dbReference type="ARBA" id="ARBA00001966"/>
    </source>
</evidence>
<dbReference type="SFLD" id="SFLDG01386">
    <property type="entry name" value="main_SPASM_domain-containing"/>
    <property type="match status" value="1"/>
</dbReference>
<evidence type="ECO:0000313" key="7">
    <source>
        <dbReference type="EMBL" id="OPX45957.1"/>
    </source>
</evidence>
<dbReference type="InterPro" id="IPR023885">
    <property type="entry name" value="4Fe4S-binding_SPASM_dom"/>
</dbReference>
<dbReference type="SFLD" id="SFLDG01384">
    <property type="entry name" value="thioether_bond_formation_requi"/>
    <property type="match status" value="1"/>
</dbReference>
<dbReference type="PANTHER" id="PTHR43273">
    <property type="entry name" value="ANAEROBIC SULFATASE-MATURATING ENZYME HOMOLOG ASLB-RELATED"/>
    <property type="match status" value="1"/>
</dbReference>
<organism evidence="7 8">
    <name type="scientific">Ruminiclostridium hungatei</name>
    <name type="common">Clostridium hungatei</name>
    <dbReference type="NCBI Taxonomy" id="48256"/>
    <lineage>
        <taxon>Bacteria</taxon>
        <taxon>Bacillati</taxon>
        <taxon>Bacillota</taxon>
        <taxon>Clostridia</taxon>
        <taxon>Eubacteriales</taxon>
        <taxon>Oscillospiraceae</taxon>
        <taxon>Ruminiclostridium</taxon>
    </lineage>
</organism>
<keyword evidence="8" id="KW-1185">Reference proteome</keyword>
<reference evidence="7 8" key="1">
    <citation type="submission" date="2017-03" db="EMBL/GenBank/DDBJ databases">
        <title>Genome sequence of Clostridium hungatei DSM 14427.</title>
        <authorList>
            <person name="Poehlein A."/>
            <person name="Daniel R."/>
        </authorList>
    </citation>
    <scope>NUCLEOTIDE SEQUENCE [LARGE SCALE GENOMIC DNA]</scope>
    <source>
        <strain evidence="7 8">DSM 14427</strain>
    </source>
</reference>
<dbReference type="SFLD" id="SFLDG01067">
    <property type="entry name" value="SPASM/twitch_domain_containing"/>
    <property type="match status" value="1"/>
</dbReference>
<evidence type="ECO:0000256" key="3">
    <source>
        <dbReference type="ARBA" id="ARBA00022723"/>
    </source>
</evidence>
<feature type="domain" description="Radical SAM core" evidence="6">
    <location>
        <begin position="74"/>
        <end position="220"/>
    </location>
</feature>
<dbReference type="GO" id="GO:0051536">
    <property type="term" value="F:iron-sulfur cluster binding"/>
    <property type="evidence" value="ECO:0007669"/>
    <property type="project" value="UniProtKB-KW"/>
</dbReference>
<dbReference type="GO" id="GO:0016491">
    <property type="term" value="F:oxidoreductase activity"/>
    <property type="evidence" value="ECO:0007669"/>
    <property type="project" value="InterPro"/>
</dbReference>
<accession>A0A1V4SRU9</accession>
<dbReference type="GO" id="GO:0046872">
    <property type="term" value="F:metal ion binding"/>
    <property type="evidence" value="ECO:0007669"/>
    <property type="project" value="UniProtKB-KW"/>
</dbReference>
<dbReference type="SUPFAM" id="SSF102114">
    <property type="entry name" value="Radical SAM enzymes"/>
    <property type="match status" value="1"/>
</dbReference>
<dbReference type="RefSeq" id="WP_165755628.1">
    <property type="nucleotide sequence ID" value="NZ_MZGX01000002.1"/>
</dbReference>
<dbReference type="EMBL" id="MZGX01000002">
    <property type="protein sequence ID" value="OPX45957.1"/>
    <property type="molecule type" value="Genomic_DNA"/>
</dbReference>
<dbReference type="PANTHER" id="PTHR43273:SF8">
    <property type="entry name" value="RADICAL SAM DOMAIN PROTEIN"/>
    <property type="match status" value="1"/>
</dbReference>
<dbReference type="CDD" id="cd01335">
    <property type="entry name" value="Radical_SAM"/>
    <property type="match status" value="1"/>
</dbReference>
<evidence type="ECO:0000256" key="4">
    <source>
        <dbReference type="ARBA" id="ARBA00023004"/>
    </source>
</evidence>
<dbReference type="SFLD" id="SFLDS00029">
    <property type="entry name" value="Radical_SAM"/>
    <property type="match status" value="1"/>
</dbReference>
<dbReference type="AlphaFoldDB" id="A0A1V4SRU9"/>
<dbReference type="InterPro" id="IPR058240">
    <property type="entry name" value="rSAM_sf"/>
</dbReference>
<keyword evidence="3" id="KW-0479">Metal-binding</keyword>
<dbReference type="InterPro" id="IPR013785">
    <property type="entry name" value="Aldolase_TIM"/>
</dbReference>
<dbReference type="GO" id="GO:0061798">
    <property type="term" value="F:GTP 3',8'-cyclase activity"/>
    <property type="evidence" value="ECO:0007669"/>
    <property type="project" value="UniProtKB-EC"/>
</dbReference>
<comment type="cofactor">
    <cofactor evidence="1">
        <name>[4Fe-4S] cluster</name>
        <dbReference type="ChEBI" id="CHEBI:49883"/>
    </cofactor>
</comment>
<sequence>MQNRYKLFRTDDKYVLYDIETMHFYRLPKETGERFSAMEPVEMGNIISERLPVEEPAKIRKTTEAKVCKRLVLVISQKCNLACRYCYADGGEYQEFKQAYMTKETAMAAVEYFLEKFPEGISNIQFFGGEALMNFDLMEEVCSWVTETFENKGLKKPNFTIVTNGTLIDQRAIDLFNQYQFSVTISLDGDKKINDTNRIFKTATGSVHDSVVDAIERMNAERKFPLLVEMTVTSAQVKDFEKSGMYPRVIEYIHSLGVDGIHLAPVIDRNNKELSACGGGSCTDSLNSFFDAYVKYGIDSLATSKPITIPKVLEAADRLKKHEKRANFCIAGIIDFSVNTCGDIYPCFTFIGHEEFIMGNVYNPAAQESFNRVKTMVAENTVDKIDDCKDCWIKGICTNCIGGAYLNNGDISKPVTEMCGVVRAMTERLVVELSTGGISKRLQKRNAVENEMVRVSNAG</sequence>
<dbReference type="NCBIfam" id="TIGR04085">
    <property type="entry name" value="rSAM_more_4Fe4S"/>
    <property type="match status" value="1"/>
</dbReference>
<dbReference type="Proteomes" id="UP000191554">
    <property type="component" value="Unassembled WGS sequence"/>
</dbReference>
<keyword evidence="5" id="KW-0411">Iron-sulfur</keyword>
<gene>
    <name evidence="7" type="primary">moaA1</name>
    <name evidence="7" type="ORF">CLHUN_04320</name>
</gene>
<evidence type="ECO:0000256" key="2">
    <source>
        <dbReference type="ARBA" id="ARBA00022691"/>
    </source>
</evidence>
<keyword evidence="2" id="KW-0949">S-adenosyl-L-methionine</keyword>
<proteinExistence type="predicted"/>